<evidence type="ECO:0000313" key="2">
    <source>
        <dbReference type="EMBL" id="THF65965.1"/>
    </source>
</evidence>
<feature type="transmembrane region" description="Helical" evidence="1">
    <location>
        <begin position="20"/>
        <end position="39"/>
    </location>
</feature>
<protein>
    <submittedName>
        <fullName evidence="2">Uncharacterized protein</fullName>
    </submittedName>
</protein>
<comment type="caution">
    <text evidence="2">The sequence shown here is derived from an EMBL/GenBank/DDBJ whole genome shotgun (WGS) entry which is preliminary data.</text>
</comment>
<keyword evidence="1" id="KW-0812">Transmembrane</keyword>
<sequence>MIVVPWLAKLSRLYQPRNPLFWLMVVFNLLSSVLIWLLHNRPLNGVATALVAVFALGNALFGIVLMLRLMREPKEEG</sequence>
<evidence type="ECO:0000256" key="1">
    <source>
        <dbReference type="SAM" id="Phobius"/>
    </source>
</evidence>
<accession>A0A4V3WC61</accession>
<dbReference type="OrthoDB" id="8527676at2"/>
<dbReference type="AlphaFoldDB" id="A0A4V3WC61"/>
<dbReference type="Proteomes" id="UP000308430">
    <property type="component" value="Unassembled WGS sequence"/>
</dbReference>
<organism evidence="2 3">
    <name type="scientific">Pseudothauera nasutitermitis</name>
    <dbReference type="NCBI Taxonomy" id="2565930"/>
    <lineage>
        <taxon>Bacteria</taxon>
        <taxon>Pseudomonadati</taxon>
        <taxon>Pseudomonadota</taxon>
        <taxon>Betaproteobacteria</taxon>
        <taxon>Rhodocyclales</taxon>
        <taxon>Zoogloeaceae</taxon>
        <taxon>Pseudothauera</taxon>
    </lineage>
</organism>
<feature type="transmembrane region" description="Helical" evidence="1">
    <location>
        <begin position="45"/>
        <end position="67"/>
    </location>
</feature>
<proteinExistence type="predicted"/>
<keyword evidence="1" id="KW-1133">Transmembrane helix</keyword>
<keyword evidence="1" id="KW-0472">Membrane</keyword>
<name>A0A4V3WC61_9RHOO</name>
<reference evidence="2 3" key="1">
    <citation type="submission" date="2019-04" db="EMBL/GenBank/DDBJ databases">
        <title>Azoarcus nasutitermitis sp. nov. isolated from termite nest.</title>
        <authorList>
            <person name="Lin S.-Y."/>
            <person name="Hameed A."/>
            <person name="Hsu Y.-H."/>
            <person name="Young C.-C."/>
        </authorList>
    </citation>
    <scope>NUCLEOTIDE SEQUENCE [LARGE SCALE GENOMIC DNA]</scope>
    <source>
        <strain evidence="2 3">CC-YHH838</strain>
    </source>
</reference>
<dbReference type="EMBL" id="SSOC01000003">
    <property type="protein sequence ID" value="THF65965.1"/>
    <property type="molecule type" value="Genomic_DNA"/>
</dbReference>
<evidence type="ECO:0000313" key="3">
    <source>
        <dbReference type="Proteomes" id="UP000308430"/>
    </source>
</evidence>
<gene>
    <name evidence="2" type="ORF">E6C76_08870</name>
</gene>
<keyword evidence="3" id="KW-1185">Reference proteome</keyword>